<dbReference type="RefSeq" id="WP_123928071.1">
    <property type="nucleotide sequence ID" value="NZ_RKRE01000001.1"/>
</dbReference>
<dbReference type="Proteomes" id="UP000282654">
    <property type="component" value="Unassembled WGS sequence"/>
</dbReference>
<dbReference type="InterPro" id="IPR029044">
    <property type="entry name" value="Nucleotide-diphossugar_trans"/>
</dbReference>
<dbReference type="PANTHER" id="PTHR43630">
    <property type="entry name" value="POLY-BETA-1,6-N-ACETYL-D-GLUCOSAMINE SYNTHASE"/>
    <property type="match status" value="1"/>
</dbReference>
<name>A0A3N5B2T2_9THEO</name>
<dbReference type="EMBL" id="RKRE01000001">
    <property type="protein sequence ID" value="RPF49890.1"/>
    <property type="molecule type" value="Genomic_DNA"/>
</dbReference>
<dbReference type="CDD" id="cd02440">
    <property type="entry name" value="AdoMet_MTases"/>
    <property type="match status" value="1"/>
</dbReference>
<gene>
    <name evidence="1" type="ORF">EDD75_0716</name>
</gene>
<dbReference type="Gene3D" id="3.90.550.10">
    <property type="entry name" value="Spore Coat Polysaccharide Biosynthesis Protein SpsA, Chain A"/>
    <property type="match status" value="1"/>
</dbReference>
<dbReference type="GO" id="GO:0008168">
    <property type="term" value="F:methyltransferase activity"/>
    <property type="evidence" value="ECO:0007669"/>
    <property type="project" value="UniProtKB-KW"/>
</dbReference>
<proteinExistence type="predicted"/>
<keyword evidence="2" id="KW-1185">Reference proteome</keyword>
<dbReference type="InterPro" id="IPR029063">
    <property type="entry name" value="SAM-dependent_MTases_sf"/>
</dbReference>
<organism evidence="1 2">
    <name type="scientific">Thermodesulfitimonas autotrophica</name>
    <dbReference type="NCBI Taxonomy" id="1894989"/>
    <lineage>
        <taxon>Bacteria</taxon>
        <taxon>Bacillati</taxon>
        <taxon>Bacillota</taxon>
        <taxon>Clostridia</taxon>
        <taxon>Thermoanaerobacterales</taxon>
        <taxon>Thermoanaerobacteraceae</taxon>
        <taxon>Thermodesulfitimonas</taxon>
    </lineage>
</organism>
<evidence type="ECO:0000313" key="2">
    <source>
        <dbReference type="Proteomes" id="UP000282654"/>
    </source>
</evidence>
<dbReference type="AlphaFoldDB" id="A0A3N5B2T2"/>
<protein>
    <submittedName>
        <fullName evidence="1">Methyltransferase family protein</fullName>
    </submittedName>
</protein>
<accession>A0A3N5B2T2</accession>
<reference evidence="1 2" key="1">
    <citation type="submission" date="2018-11" db="EMBL/GenBank/DDBJ databases">
        <title>Genomic Encyclopedia of Type Strains, Phase IV (KMG-IV): sequencing the most valuable type-strain genomes for metagenomic binning, comparative biology and taxonomic classification.</title>
        <authorList>
            <person name="Goeker M."/>
        </authorList>
    </citation>
    <scope>NUCLEOTIDE SEQUENCE [LARGE SCALE GENOMIC DNA]</scope>
    <source>
        <strain evidence="1 2">DSM 102936</strain>
    </source>
</reference>
<dbReference type="Gene3D" id="3.40.50.150">
    <property type="entry name" value="Vaccinia Virus protein VP39"/>
    <property type="match status" value="1"/>
</dbReference>
<evidence type="ECO:0000313" key="1">
    <source>
        <dbReference type="EMBL" id="RPF49890.1"/>
    </source>
</evidence>
<keyword evidence="1" id="KW-0808">Transferase</keyword>
<dbReference type="PANTHER" id="PTHR43630:SF2">
    <property type="entry name" value="GLYCOSYLTRANSFERASE"/>
    <property type="match status" value="1"/>
</dbReference>
<dbReference type="SUPFAM" id="SSF53335">
    <property type="entry name" value="S-adenosyl-L-methionine-dependent methyltransferases"/>
    <property type="match status" value="1"/>
</dbReference>
<dbReference type="GO" id="GO:0032259">
    <property type="term" value="P:methylation"/>
    <property type="evidence" value="ECO:0007669"/>
    <property type="project" value="UniProtKB-KW"/>
</dbReference>
<sequence length="481" mass="53495">MRIVGMLRVKNEATWLKTVLDAAGRVCDALVVLDDGSTDATPEICRRHPKVAAYLYQEEPVLDEARDKNRLLKMALRLEPDWILALDGDEVLEDAAPEIIRREIALIDPAQPQFTAFAFQILYFWDDPLTFRCEPSFYGDFWQVRLFTIWGQDVTRLAFLPTSHGGNLHCGSVPANLTGRARFIDVKVKHYGYLSAEARRRKREWYATCDPEAFARGYYDHLTSSEGMRLATWRERRERDAVSSTFIKPTAYFTGYPIELISLLPPGAKRVLEVGCGYGDGGRAIKEGLPEVWVAGAEWRWAAYLAARSVLDAAVYWRPGEPLPFPDGFFDVVLLNHCVEKFADPWTVLCGLKRYVAPGGRVVAAVANARNLVNLARLAAGDWDYTATGVADVANLRFFTPRTLAALFAYCGLDVKELSFLPDPQIDVSGAPGGGTELSLAVGNLVLKALERRDLPELTARDILVVAEKPAVSREAGQPVT</sequence>
<comment type="caution">
    <text evidence="1">The sequence shown here is derived from an EMBL/GenBank/DDBJ whole genome shotgun (WGS) entry which is preliminary data.</text>
</comment>
<dbReference type="SUPFAM" id="SSF53448">
    <property type="entry name" value="Nucleotide-diphospho-sugar transferases"/>
    <property type="match status" value="1"/>
</dbReference>
<dbReference type="Pfam" id="PF13704">
    <property type="entry name" value="Glyco_tranf_2_4"/>
    <property type="match status" value="1"/>
</dbReference>
<dbReference type="Pfam" id="PF13489">
    <property type="entry name" value="Methyltransf_23"/>
    <property type="match status" value="1"/>
</dbReference>
<dbReference type="OrthoDB" id="9771846at2"/>
<keyword evidence="1" id="KW-0489">Methyltransferase</keyword>